<reference evidence="3" key="1">
    <citation type="submission" date="2018-05" db="EMBL/GenBank/DDBJ databases">
        <authorList>
            <person name="Lanie J.A."/>
            <person name="Ng W.-L."/>
            <person name="Kazmierczak K.M."/>
            <person name="Andrzejewski T.M."/>
            <person name="Davidsen T.M."/>
            <person name="Wayne K.J."/>
            <person name="Tettelin H."/>
            <person name="Glass J.I."/>
            <person name="Rusch D."/>
            <person name="Podicherti R."/>
            <person name="Tsui H.-C.T."/>
            <person name="Winkler M.E."/>
        </authorList>
    </citation>
    <scope>NUCLEOTIDE SEQUENCE</scope>
</reference>
<dbReference type="Pfam" id="PF14238">
    <property type="entry name" value="DUF4340"/>
    <property type="match status" value="2"/>
</dbReference>
<dbReference type="EMBL" id="UINC01153592">
    <property type="protein sequence ID" value="SVD48395.1"/>
    <property type="molecule type" value="Genomic_DNA"/>
</dbReference>
<evidence type="ECO:0000313" key="3">
    <source>
        <dbReference type="EMBL" id="SVD48395.1"/>
    </source>
</evidence>
<dbReference type="InterPro" id="IPR025641">
    <property type="entry name" value="DUF4340"/>
</dbReference>
<feature type="domain" description="DUF4340" evidence="2">
    <location>
        <begin position="163"/>
        <end position="282"/>
    </location>
</feature>
<feature type="non-terminal residue" evidence="3">
    <location>
        <position position="283"/>
    </location>
</feature>
<name>A0A382VQX7_9ZZZZ</name>
<feature type="region of interest" description="Disordered" evidence="1">
    <location>
        <begin position="1"/>
        <end position="25"/>
    </location>
</feature>
<dbReference type="AlphaFoldDB" id="A0A382VQX7"/>
<feature type="domain" description="DUF4340" evidence="2">
    <location>
        <begin position="28"/>
        <end position="157"/>
    </location>
</feature>
<accession>A0A382VQX7</accession>
<evidence type="ECO:0000259" key="2">
    <source>
        <dbReference type="Pfam" id="PF14238"/>
    </source>
</evidence>
<gene>
    <name evidence="3" type="ORF">METZ01_LOCUS401249</name>
</gene>
<feature type="non-terminal residue" evidence="3">
    <location>
        <position position="1"/>
    </location>
</feature>
<protein>
    <recommendedName>
        <fullName evidence="2">DUF4340 domain-containing protein</fullName>
    </recommendedName>
</protein>
<organism evidence="3">
    <name type="scientific">marine metagenome</name>
    <dbReference type="NCBI Taxonomy" id="408172"/>
    <lineage>
        <taxon>unclassified sequences</taxon>
        <taxon>metagenomes</taxon>
        <taxon>ecological metagenomes</taxon>
    </lineage>
</organism>
<feature type="compositionally biased region" description="Polar residues" evidence="1">
    <location>
        <begin position="1"/>
        <end position="11"/>
    </location>
</feature>
<sequence>DAITSLTVTSDNGDETEGRREDTDANTWSVTEPFSANADGNAASAIATSLASLEISRVVETEATDLSLFGLTDPSFSVAFGSENNTEILLIGDETPTGSDRYANISGTTRVFLIASFLESTFNRSSFDLRDRSLLEFTGPDVTGLTIEQDASVLIFSKADGAWHLVEPVRARGDFGIVEGLSGRIGSAEMIAVEVESADGSLEPFGLDNPRMTITVETDNGNHVLVMGDESPAGTVYGRDASRSIVFTVDAALFDEFDRDIDTYRKKELFDFRPFNANGITVT</sequence>
<proteinExistence type="predicted"/>
<evidence type="ECO:0000256" key="1">
    <source>
        <dbReference type="SAM" id="MobiDB-lite"/>
    </source>
</evidence>